<proteinExistence type="predicted"/>
<dbReference type="Proteomes" id="UP001201020">
    <property type="component" value="Chromosome"/>
</dbReference>
<sequence>MFVVGTSFAKWMKLLFENRFKISWKYSLRAIIITFLTFIFSPLILIEKILFDRKISKHKIKKQPIFILGHWRTGTTFLHELLVSDPQHEFITLTESVFPYYFLGFSRFFNWLLSLFLPEKRPQDNMKIKADSPSEHDFAIANLCTMSPYTGAYFPTNQDYYNRYVTFKNVSKKEKRKLKRSILYLIKKLEIKKQDKTLVMKSPIDTARVDLLTELFPKAKFIHIIRDPYKVFFSTKRMHKKLISLLQLQEREEDLDEFVLSNFEQMYNKFYQDLDLIPKENYVEIRYEEFVKNPIKVLEGIYQDLSLPGFNDAKPMFDKYLEKTKDYKPGSYRISEADKLKIYSRWKQFINKWGYEKPKEQSVLMLIDGQKKM</sequence>
<keyword evidence="1" id="KW-1133">Transmembrane helix</keyword>
<gene>
    <name evidence="2" type="ORF">K9W45_12175</name>
</gene>
<dbReference type="AlphaFoldDB" id="A0A9Y1BKS4"/>
<protein>
    <submittedName>
        <fullName evidence="2">Sulfotransferase</fullName>
    </submittedName>
</protein>
<keyword evidence="1" id="KW-0812">Transmembrane</keyword>
<dbReference type="PANTHER" id="PTHR36451:SF1">
    <property type="entry name" value="OMEGA-HYDROXY-BETA-DIHYDROMENAQUINONE-9 SULFOTRANSFERASE STF3"/>
    <property type="match status" value="1"/>
</dbReference>
<dbReference type="PANTHER" id="PTHR36451">
    <property type="entry name" value="PAPS-DEPENDENT SULFOTRANSFERASE STF3"/>
    <property type="match status" value="1"/>
</dbReference>
<dbReference type="Gene3D" id="3.40.50.300">
    <property type="entry name" value="P-loop containing nucleotide triphosphate hydrolases"/>
    <property type="match status" value="1"/>
</dbReference>
<dbReference type="EMBL" id="CP084166">
    <property type="protein sequence ID" value="UJG40577.1"/>
    <property type="molecule type" value="Genomic_DNA"/>
</dbReference>
<dbReference type="Pfam" id="PF13469">
    <property type="entry name" value="Sulfotransfer_3"/>
    <property type="match status" value="1"/>
</dbReference>
<reference evidence="2" key="1">
    <citation type="journal article" date="2022" name="Nat. Microbiol.">
        <title>Unique mobile elements and scalable gene flow at the prokaryote-eukaryote boundary revealed by circularized Asgard archaea genomes.</title>
        <authorList>
            <person name="Wu F."/>
            <person name="Speth D.R."/>
            <person name="Philosof A."/>
            <person name="Cremiere A."/>
            <person name="Narayanan A."/>
            <person name="Barco R.A."/>
            <person name="Connon S.A."/>
            <person name="Amend J.P."/>
            <person name="Antoshechkin I.A."/>
            <person name="Orphan V.J."/>
        </authorList>
    </citation>
    <scope>NUCLEOTIDE SEQUENCE</scope>
    <source>
        <strain evidence="2">PM71</strain>
    </source>
</reference>
<accession>A0A9Y1BKS4</accession>
<feature type="transmembrane region" description="Helical" evidence="1">
    <location>
        <begin position="26"/>
        <end position="45"/>
    </location>
</feature>
<dbReference type="InterPro" id="IPR052736">
    <property type="entry name" value="Stf3_sulfotransferase"/>
</dbReference>
<dbReference type="SUPFAM" id="SSF52540">
    <property type="entry name" value="P-loop containing nucleoside triphosphate hydrolases"/>
    <property type="match status" value="1"/>
</dbReference>
<dbReference type="InterPro" id="IPR027417">
    <property type="entry name" value="P-loop_NTPase"/>
</dbReference>
<name>A0A9Y1BKS4_9ARCH</name>
<keyword evidence="1" id="KW-0472">Membrane</keyword>
<evidence type="ECO:0000256" key="1">
    <source>
        <dbReference type="SAM" id="Phobius"/>
    </source>
</evidence>
<organism evidence="2">
    <name type="scientific">Candidatus Heimdallarchaeum aukensis</name>
    <dbReference type="NCBI Taxonomy" id="2876573"/>
    <lineage>
        <taxon>Archaea</taxon>
        <taxon>Promethearchaeati</taxon>
        <taxon>Candidatus Heimdallarchaeota</taxon>
        <taxon>Candidatus Heimdallarchaeia (ex Rinke et al. 2021) (nom. nud.)</taxon>
        <taxon>Candidatus Heimdallarchaeales</taxon>
        <taxon>Candidatus Heimdallarchaeaceae</taxon>
        <taxon>Candidatus Heimdallarchaeum</taxon>
    </lineage>
</organism>
<evidence type="ECO:0000313" key="2">
    <source>
        <dbReference type="EMBL" id="UJG40577.1"/>
    </source>
</evidence>